<reference evidence="4" key="1">
    <citation type="journal article" date="2008" name="Nature">
        <title>The amphioxus genome and the evolution of the chordate karyotype.</title>
        <authorList>
            <consortium name="US DOE Joint Genome Institute (JGI-PGF)"/>
            <person name="Putnam N.H."/>
            <person name="Butts T."/>
            <person name="Ferrier D.E.K."/>
            <person name="Furlong R.F."/>
            <person name="Hellsten U."/>
            <person name="Kawashima T."/>
            <person name="Robinson-Rechavi M."/>
            <person name="Shoguchi E."/>
            <person name="Terry A."/>
            <person name="Yu J.-K."/>
            <person name="Benito-Gutierrez E.L."/>
            <person name="Dubchak I."/>
            <person name="Garcia-Fernandez J."/>
            <person name="Gibson-Brown J.J."/>
            <person name="Grigoriev I.V."/>
            <person name="Horton A.C."/>
            <person name="de Jong P.J."/>
            <person name="Jurka J."/>
            <person name="Kapitonov V.V."/>
            <person name="Kohara Y."/>
            <person name="Kuroki Y."/>
            <person name="Lindquist E."/>
            <person name="Lucas S."/>
            <person name="Osoegawa K."/>
            <person name="Pennacchio L.A."/>
            <person name="Salamov A.A."/>
            <person name="Satou Y."/>
            <person name="Sauka-Spengler T."/>
            <person name="Schmutz J."/>
            <person name="Shin-I T."/>
            <person name="Toyoda A."/>
            <person name="Bronner-Fraser M."/>
            <person name="Fujiyama A."/>
            <person name="Holland L.Z."/>
            <person name="Holland P.W.H."/>
            <person name="Satoh N."/>
            <person name="Rokhsar D.S."/>
        </authorList>
    </citation>
    <scope>NUCLEOTIDE SEQUENCE [LARGE SCALE GENOMIC DNA]</scope>
    <source>
        <strain evidence="4">S238N-H82</strain>
        <tissue evidence="4">Testes</tissue>
    </source>
</reference>
<evidence type="ECO:0000256" key="2">
    <source>
        <dbReference type="SAM" id="Coils"/>
    </source>
</evidence>
<feature type="repeat" description="TPR" evidence="1">
    <location>
        <begin position="1129"/>
        <end position="1162"/>
    </location>
</feature>
<proteinExistence type="predicted"/>
<feature type="coiled-coil region" evidence="2">
    <location>
        <begin position="384"/>
        <end position="411"/>
    </location>
</feature>
<dbReference type="InterPro" id="IPR019734">
    <property type="entry name" value="TPR_rpt"/>
</dbReference>
<evidence type="ECO:0000259" key="3">
    <source>
        <dbReference type="Pfam" id="PF03445"/>
    </source>
</evidence>
<sequence length="1637" mass="185320">MADREIESLANKLQNLEVSLKRQKGRNLGYGRALVEAIVNSDNTKEIEVLKSLGDMHLEKARLSKDSAEFDKAAALYAAALLRCTDPDMRQTLEHRIGYTDKLSRQLLQGYTPQYKWLPQDDSDTTNHVLRVANICWKLDRNVGKSWRSLDDIFKEALVTAIASGDVLLELEALKSLGDFYLTKAKHFSKAAAMYSKALTRCEDPETKLTLYHRIGYTEKIRKTVRKRPSPYASARRGSNHAVGYQRRVITRTDHIRGWHVHPSSITSKYKDHLKKGDSSLARTDLDSAEQHFAAALKLVHVRDPTAQQYQREVEPLCRLGDVYSMRGQQTRDGGDFVKAAALYNAAIARSEDQVLNGNMVTNITEVLTSFLRYVLDIDYDVNLDETNKHKKQLKDMRDQIKLEMETIDQQLDPYVHDEDDPCVREIEAKRAQAVRHLFENIAQQRKEFIGLLVEECTRLMGPPPCKYALIGLGSQATGLVTPYSDLEFAILVEEETEQCRVYFRNLTHNLHLKVVNLVETILPALGIKSLNDFYSENPLDNWYYDSVTPRGFAFDGSMPKASKTPLGRQGTVDKPPNELICTPENMVLLLRNDVTMYLKERYHLATILRNPCLITGDHDLVKKYTGITMKVLKADGGRMAQQLAQEIVKENIESFQDTEIFISRMINVKKDVYRFPAVAVDYLALSSGIIPTTVWETIEEMENQKVISPNNAHHLTVLTSISAELRLRTYIANGGQRENISVLASIKTSAHGPDSLSQLGEEVETKALIPVFHLPNEKQLFRYYHTALPLRVVLSTWSSNKTVNESLPDLYTNVSIMRGVMNFKMCKYSLAIRCYEESLKTAECHGIIKLFALCSLGKCWHTMGDYHKAKSYIEQALQMCSSQSTIQAGNASLAIVLRDYMISQLITLADIWTRFGDNRKAISYAEKALQIFRSSYGECSVHHGIAGSLDILGTAWQNLGDYRKAAMYMEQALQMHKDLYGQNGAHPNIAISLVNAGKVIVELGDLRKAKKYYEEALQMTRDFYGQSAVHPEIAMSLSCMGCFWQDQGEYRKAIDCYEQELQIRRHICGLSDDYDDGMSNPHVAMSLDNLGLAWSCFGDNSKAMSYITQGLQMRTNIYGQNKAHPDIATSLTSLAQVSRNLGDHKKAISYLDRALQMEKDINGQLAFHPDIANSLNNLGHAWHAHGDYKRAIYYFEQGLQMQRSIFGQGAVHHHIAASLMTMGQSWGELGDHRKAICCYEEALQMYRIIFGQSTARSDIALVLENLGAALHEVGIQKHRYYEQPLVMTQSMHVQSTAHSDMVKILDKLALACQNAGDFRKAMIYNIKMFQTYTRLNVENKVHPDKLLYVKRGNPELSLRRATPSKSIRRQVHNRGVSDIQTWYKASMPAVKMKSLANKLQNLELSLKRQQGKNVCYRRALVEAIVSSDHFMEVEVLKSLGDLHFEKGKRSKDSAEFDKAAGLYAAAILRCTDPDMGQTLEHRIGYMEKLSRQLLQGYTPQYQNLSPDSCGTSNNALRVAKICNGLDRSVGISWRSIDDIFTEELVKAIAKSDVFLEVEVLKSLGDLYLDKGKKTSNTSQFSKASAIYNNALTRCEDPETKHTLLHRILHVVKIKESMEVRASIDLQIITWHKAWPM</sequence>
<dbReference type="PROSITE" id="PS50005">
    <property type="entry name" value="TPR"/>
    <property type="match status" value="4"/>
</dbReference>
<dbReference type="Pfam" id="PF03445">
    <property type="entry name" value="DUF294"/>
    <property type="match status" value="1"/>
</dbReference>
<keyword evidence="1" id="KW-0802">TPR repeat</keyword>
<dbReference type="SUPFAM" id="SSF48452">
    <property type="entry name" value="TPR-like"/>
    <property type="match status" value="3"/>
</dbReference>
<feature type="repeat" description="TPR" evidence="1">
    <location>
        <begin position="947"/>
        <end position="980"/>
    </location>
</feature>
<protein>
    <recommendedName>
        <fullName evidence="3">Protein-PII uridylyltransferase N-terminal domain-containing protein</fullName>
    </recommendedName>
</protein>
<feature type="repeat" description="TPR" evidence="1">
    <location>
        <begin position="991"/>
        <end position="1024"/>
    </location>
</feature>
<gene>
    <name evidence="4" type="ORF">BRAFLDRAFT_105272</name>
</gene>
<dbReference type="Pfam" id="PF13181">
    <property type="entry name" value="TPR_8"/>
    <property type="match status" value="1"/>
</dbReference>
<dbReference type="InterPro" id="IPR011990">
    <property type="entry name" value="TPR-like_helical_dom_sf"/>
</dbReference>
<accession>C3ZJ01</accession>
<dbReference type="InParanoid" id="C3ZJ01"/>
<feature type="repeat" description="TPR" evidence="1">
    <location>
        <begin position="1173"/>
        <end position="1206"/>
    </location>
</feature>
<dbReference type="PANTHER" id="PTHR19959">
    <property type="entry name" value="KINESIN LIGHT CHAIN"/>
    <property type="match status" value="1"/>
</dbReference>
<dbReference type="SMART" id="SM00028">
    <property type="entry name" value="TPR"/>
    <property type="match status" value="15"/>
</dbReference>
<evidence type="ECO:0000313" key="4">
    <source>
        <dbReference type="EMBL" id="EEN47517.1"/>
    </source>
</evidence>
<dbReference type="eggNOG" id="KOG1840">
    <property type="taxonomic scope" value="Eukaryota"/>
</dbReference>
<keyword evidence="2" id="KW-0175">Coiled coil</keyword>
<feature type="domain" description="Protein-PII uridylyltransferase N-terminal" evidence="3">
    <location>
        <begin position="433"/>
        <end position="512"/>
    </location>
</feature>
<dbReference type="Pfam" id="PF13424">
    <property type="entry name" value="TPR_12"/>
    <property type="match status" value="2"/>
</dbReference>
<dbReference type="Gene3D" id="1.25.40.10">
    <property type="entry name" value="Tetratricopeptide repeat domain"/>
    <property type="match status" value="5"/>
</dbReference>
<dbReference type="Pfam" id="PF13374">
    <property type="entry name" value="TPR_10"/>
    <property type="match status" value="1"/>
</dbReference>
<evidence type="ECO:0000256" key="1">
    <source>
        <dbReference type="PROSITE-ProRule" id="PRU00339"/>
    </source>
</evidence>
<name>C3ZJ01_BRAFL</name>
<organism>
    <name type="scientific">Branchiostoma floridae</name>
    <name type="common">Florida lancelet</name>
    <name type="synonym">Amphioxus</name>
    <dbReference type="NCBI Taxonomy" id="7739"/>
    <lineage>
        <taxon>Eukaryota</taxon>
        <taxon>Metazoa</taxon>
        <taxon>Chordata</taxon>
        <taxon>Cephalochordata</taxon>
        <taxon>Leptocardii</taxon>
        <taxon>Amphioxiformes</taxon>
        <taxon>Branchiostomatidae</taxon>
        <taxon>Branchiostoma</taxon>
    </lineage>
</organism>
<dbReference type="GO" id="GO:0008773">
    <property type="term" value="F:[protein-PII] uridylyltransferase activity"/>
    <property type="evidence" value="ECO:0007669"/>
    <property type="project" value="InterPro"/>
</dbReference>
<dbReference type="InterPro" id="IPR005105">
    <property type="entry name" value="GlnD_Uridyltrans_N"/>
</dbReference>
<dbReference type="PANTHER" id="PTHR19959:SF119">
    <property type="entry name" value="FUNGAL LIPASE-LIKE DOMAIN-CONTAINING PROTEIN"/>
    <property type="match status" value="1"/>
</dbReference>
<dbReference type="EMBL" id="GG666630">
    <property type="protein sequence ID" value="EEN47517.1"/>
    <property type="molecule type" value="Genomic_DNA"/>
</dbReference>